<evidence type="ECO:0000256" key="11">
    <source>
        <dbReference type="SAM" id="MobiDB-lite"/>
    </source>
</evidence>
<keyword evidence="5" id="KW-0808">Transferase</keyword>
<dbReference type="GO" id="GO:0005634">
    <property type="term" value="C:nucleus"/>
    <property type="evidence" value="ECO:0007669"/>
    <property type="project" value="UniProtKB-SubCell"/>
</dbReference>
<organism evidence="15 16">
    <name type="scientific">Marchantia polymorpha subsp. ruderalis</name>
    <dbReference type="NCBI Taxonomy" id="1480154"/>
    <lineage>
        <taxon>Eukaryota</taxon>
        <taxon>Viridiplantae</taxon>
        <taxon>Streptophyta</taxon>
        <taxon>Embryophyta</taxon>
        <taxon>Marchantiophyta</taxon>
        <taxon>Marchantiopsida</taxon>
        <taxon>Marchantiidae</taxon>
        <taxon>Marchantiales</taxon>
        <taxon>Marchantiaceae</taxon>
        <taxon>Marchantia</taxon>
    </lineage>
</organism>
<keyword evidence="10" id="KW-0539">Nucleus</keyword>
<feature type="region of interest" description="Disordered" evidence="11">
    <location>
        <begin position="1144"/>
        <end position="1181"/>
    </location>
</feature>
<feature type="compositionally biased region" description="Basic and acidic residues" evidence="11">
    <location>
        <begin position="896"/>
        <end position="913"/>
    </location>
</feature>
<evidence type="ECO:0000256" key="1">
    <source>
        <dbReference type="ARBA" id="ARBA00004123"/>
    </source>
</evidence>
<gene>
    <name evidence="15" type="ORF">AXG93_1508s1100</name>
</gene>
<feature type="compositionally biased region" description="Basic and acidic residues" evidence="11">
    <location>
        <begin position="448"/>
        <end position="460"/>
    </location>
</feature>
<evidence type="ECO:0000256" key="5">
    <source>
        <dbReference type="ARBA" id="ARBA00022679"/>
    </source>
</evidence>
<feature type="compositionally biased region" description="Polar residues" evidence="11">
    <location>
        <begin position="987"/>
        <end position="996"/>
    </location>
</feature>
<feature type="compositionally biased region" description="Basic and acidic residues" evidence="11">
    <location>
        <begin position="1035"/>
        <end position="1044"/>
    </location>
</feature>
<evidence type="ECO:0000256" key="7">
    <source>
        <dbReference type="ARBA" id="ARBA00022723"/>
    </source>
</evidence>
<feature type="compositionally biased region" description="Polar residues" evidence="11">
    <location>
        <begin position="431"/>
        <end position="445"/>
    </location>
</feature>
<evidence type="ECO:0000259" key="13">
    <source>
        <dbReference type="PROSITE" id="PS50868"/>
    </source>
</evidence>
<feature type="compositionally biased region" description="Polar residues" evidence="11">
    <location>
        <begin position="1158"/>
        <end position="1170"/>
    </location>
</feature>
<keyword evidence="8" id="KW-0863">Zinc-finger</keyword>
<feature type="region of interest" description="Disordered" evidence="11">
    <location>
        <begin position="70"/>
        <end position="110"/>
    </location>
</feature>
<evidence type="ECO:0000256" key="10">
    <source>
        <dbReference type="ARBA" id="ARBA00023242"/>
    </source>
</evidence>
<feature type="domain" description="Post-SET" evidence="13">
    <location>
        <begin position="1580"/>
        <end position="1596"/>
    </location>
</feature>
<feature type="region of interest" description="Disordered" evidence="11">
    <location>
        <begin position="882"/>
        <end position="913"/>
    </location>
</feature>
<evidence type="ECO:0000259" key="14">
    <source>
        <dbReference type="PROSITE" id="PS51050"/>
    </source>
</evidence>
<dbReference type="Pfam" id="PF00856">
    <property type="entry name" value="SET"/>
    <property type="match status" value="1"/>
</dbReference>
<evidence type="ECO:0000256" key="8">
    <source>
        <dbReference type="ARBA" id="ARBA00022771"/>
    </source>
</evidence>
<keyword evidence="7" id="KW-0479">Metal-binding</keyword>
<feature type="compositionally biased region" description="Basic and acidic residues" evidence="11">
    <location>
        <begin position="1240"/>
        <end position="1256"/>
    </location>
</feature>
<feature type="compositionally biased region" description="Polar residues" evidence="11">
    <location>
        <begin position="1257"/>
        <end position="1269"/>
    </location>
</feature>
<dbReference type="PROSITE" id="PS50868">
    <property type="entry name" value="POST_SET"/>
    <property type="match status" value="1"/>
</dbReference>
<dbReference type="Gene3D" id="3.30.40.100">
    <property type="match status" value="1"/>
</dbReference>
<accession>A0A176W9Y0</accession>
<feature type="compositionally biased region" description="Polar residues" evidence="11">
    <location>
        <begin position="1932"/>
        <end position="1960"/>
    </location>
</feature>
<proteinExistence type="predicted"/>
<evidence type="ECO:0000256" key="9">
    <source>
        <dbReference type="ARBA" id="ARBA00022833"/>
    </source>
</evidence>
<dbReference type="InterPro" id="IPR011124">
    <property type="entry name" value="Znf_CW"/>
</dbReference>
<feature type="region of interest" description="Disordered" evidence="11">
    <location>
        <begin position="2019"/>
        <end position="2125"/>
    </location>
</feature>
<keyword evidence="4" id="KW-0489">Methyltransferase</keyword>
<dbReference type="PROSITE" id="PS51050">
    <property type="entry name" value="ZF_CW"/>
    <property type="match status" value="1"/>
</dbReference>
<keyword evidence="3" id="KW-0158">Chromosome</keyword>
<protein>
    <recommendedName>
        <fullName evidence="17">Histone-lysine N-methyltransferase ASHH2</fullName>
    </recommendedName>
</protein>
<dbReference type="Gene3D" id="2.170.270.10">
    <property type="entry name" value="SET domain"/>
    <property type="match status" value="1"/>
</dbReference>
<dbReference type="GO" id="GO:0008270">
    <property type="term" value="F:zinc ion binding"/>
    <property type="evidence" value="ECO:0007669"/>
    <property type="project" value="UniProtKB-KW"/>
</dbReference>
<evidence type="ECO:0000256" key="4">
    <source>
        <dbReference type="ARBA" id="ARBA00022603"/>
    </source>
</evidence>
<feature type="compositionally biased region" description="Low complexity" evidence="11">
    <location>
        <begin position="514"/>
        <end position="526"/>
    </location>
</feature>
<keyword evidence="6" id="KW-0949">S-adenosyl-L-methionine</keyword>
<dbReference type="EMBL" id="LVLJ01001407">
    <property type="protein sequence ID" value="OAE29839.1"/>
    <property type="molecule type" value="Genomic_DNA"/>
</dbReference>
<sequence length="2504" mass="270463">MVQAGPRTRIQWQRSVSRRTEACLGRGIGEGGGLRGALDWTKRRVLRGLEGVCFLRVAFLLNVRGIGPETPISHMAGNGYGDFSPPREENPEDDALPRPLSVEHADETSDVSASLFKEMTSEEEMEEVASGIQNQIRIGKDGNLNNEVGDGDTDGDSSGEEGSLFEDIDGEDESQYAGLRGVHQSGYGGTLNRGAGASHEIYVLGGGISEEVPFISTGGKDLDGPYDGSLPPNLGLLPRKADVTLDNLESKVDRVKDESSLLSGIGRDYGTSSGEEGGEDGALVRLADANLEDGRNSTVPVPEDSLNQPQEGFGPGRVSPMAFGRDRTLGEDKAMPSSLGQLSEAPDSYEALDGQDKTLNTNSPKERVRKRGRATRELGALLMDSNAGRRGKRAFELQGACALASGQGTAGESGDGFAASDGFVKPFMGPGSTSDVRITRSQVSGRSGLKDDNLDSKVPEVRGIADVSAKRTGKRSVTRSRLGWGNANDSSQQSPEVAGKGEGKSSATGEAVDDVQQVADVVLGVVHVDEEPTKSKPKGKSGGRVTKARAPGKAGCADALAEGQADLREILPSSPLRSRAEDLDGSEMLMNYDKVVCPLPSVECGLQDAVCSLNSQETEMDAVMENSLGRRRSNRHAAKIGEKVEVGQPAIANGKLPKHSKGRKRASSSKGKKSEEVSVLKLVEKQNSEIEEENSESFVTPEETTIEVLEDSENLARKSKGSPANRKSSEVSFRKKKKNSSCVLRASSMDKVNLKSELELVPLLPSKQEGAGVKDISLIGDDKNTSSITGDTKDSCQDTKGKKHAAKITSGSRDVRRSQVFGRGLDIKDDEDLRNTETCTSSACVDLPEQVSKVGNKTMRGSRSLVKLDSVSCDEDADLRRAGGSQDRVAECGLDPSRKDDGENLEGDNCRDFREDVGSATSCDSLVKKEGEVGDMNQGFAPDTSLPGSGGCGDPDKTEMGDLANQPELTGSGKARTRQRRATHQQEGAQLGTQTSRKGKKGGRKKDILGSTGLGVSSEKDVNLVSKRKSKGREKRGSVLDASDKNGPDFIKEMAVNKQVGEVTFVACAMNAVESVSHNEELENVHGEQAFIKEEGNFTSLGLDIEVSKRRKMGNSVKASAVELATDKTKVSAESSLAGGAKSSRCANSVQKKPKKSIVSSSEATASGTKIKSESNRPSRAKGMVIKALSSIKDQTGDKAAVSSQDELVNPVNGSHMAHSEGLSLKFTGVDEVGGSVETRPLDDADAARGREEVKDSSNIICGQSSQDLDNFDSPEDTGAVGEDMSSGVTEGDANENERTEAGVADVGIPRKSWVLCDDCNKWRCIPVELADQIDDTNAKWSCRDNPNPDYADCSIPQEKSNAEINEELQISEVSVTEEGDDKDGIDSKLMEIGSGSGDNKPAVWKLIRRNIFHHRRTKAQGSDEIMVCQCTPPEDGGVGCGDNCLNRFQKRMYAPVATFRCGKKGFGLKVLKYTPKDSFLIEYVGEVLDVGAFEERQQDYARNGQKHFYFMTLSSTEVIDACSKGNFGRFINHSCEPNCKTEKWMVNGEVCIGLFAIRDIAEGEEVTFDYNYVRVRGASAKKCECGSSQCRGFIGADSETPRAVVESDSEDDEDPEPIMIVNSDEEDNHVDESKVTPLKKIKDDFAYRETTSTRPSRIKRKLVPVKDKVPVAVKRIKTSSTSRKSSISNPKGLTVDVGRHEGARALSSDVQEKLDDLLDKRGGLKKRKDVAAQYLKLLVLQYASGDNKKDAAACSVRDISLLLEALLRTSSRSVLSDIMKMNGLRMLHHFIKQLRKQWDKTPILRKLMKVLELLASDRVRVLTENMINSAPPCQGMESFSESLFELTRHRDPEVCHMARRFRNRWIPPRPQIYEQQNKGPEKSPQLYLKSGSPARMLSSSQMQLDSSQFSSPQKQSPTSVALKGAEASKVVSGSSASNGSQGITFSTQSKVGTLPTDESTALKPAQGEVSMQNGPHTETGKDEKVKRKRVSRWDAPAKVEKGTYEPIVAASAADVPVADSSLPSRQTSVPSAPQTQAASAQPQFQGSSREISKKQRQFGPNHENVNRGVPYRYEAPVGKQGSEEMLGTSSGQPTNIPPQHAWQSTYPGAPPSWPSTSTSGGQDPARLPFGVTSGQPQLHPGCTPGVPQRRPEPGYGIPAQPHAPGPLSVPPAMQMNGPLMIPTGPVPLHLGPQQVPLTNPGPPHGGVPLPGTTYPGCPPAHMGLGGPPHQLLHGMTPNMPNGYPQGVHYGPWGPAPVMPHFAGPPAFPMDESRRFLPQATWLPNSSIYNEDVSSQRTSVSGEILPSNGDLPPNGVQSAGDVEPEPPVPGLSPPTTSSTHDLATSTNPCPRELCQEQKMPPEFLDPRRCGESFIANEVPDTRRDRDHGPEYYRAGISDMGCGFQEEHWDDPESQSFRDHVFFLVKSRVRRHKLKTRDIDKFCTKLADVIVRKEVAKCLEHRNQGSEKIIVRSKLAEKVESYVDNQVEQFSRKCDRSYKSGDTAR</sequence>
<comment type="subcellular location">
    <subcellularLocation>
        <location evidence="2">Chromosome</location>
    </subcellularLocation>
    <subcellularLocation>
        <location evidence="1">Nucleus</location>
    </subcellularLocation>
</comment>
<feature type="region of interest" description="Disordered" evidence="11">
    <location>
        <begin position="254"/>
        <end position="373"/>
    </location>
</feature>
<feature type="domain" description="CW-type" evidence="14">
    <location>
        <begin position="1308"/>
        <end position="1362"/>
    </location>
</feature>
<dbReference type="Pfam" id="PF07496">
    <property type="entry name" value="zf-CW"/>
    <property type="match status" value="1"/>
</dbReference>
<reference evidence="15" key="1">
    <citation type="submission" date="2016-03" db="EMBL/GenBank/DDBJ databases">
        <title>Mechanisms controlling the formation of the plant cell surface in tip-growing cells are functionally conserved among land plants.</title>
        <authorList>
            <person name="Honkanen S."/>
            <person name="Jones V.A."/>
            <person name="Morieri G."/>
            <person name="Champion C."/>
            <person name="Hetherington A.J."/>
            <person name="Kelly S."/>
            <person name="Saint-Marcoux D."/>
            <person name="Proust H."/>
            <person name="Prescott H."/>
            <person name="Dolan L."/>
        </authorList>
    </citation>
    <scope>NUCLEOTIDE SEQUENCE [LARGE SCALE GENOMIC DNA]</scope>
    <source>
        <tissue evidence="15">Whole gametophyte</tissue>
    </source>
</reference>
<dbReference type="GO" id="GO:0005694">
    <property type="term" value="C:chromosome"/>
    <property type="evidence" value="ECO:0007669"/>
    <property type="project" value="UniProtKB-SubCell"/>
</dbReference>
<feature type="region of interest" description="Disordered" evidence="11">
    <location>
        <begin position="1236"/>
        <end position="1300"/>
    </location>
</feature>
<evidence type="ECO:0000313" key="15">
    <source>
        <dbReference type="EMBL" id="OAE29839.1"/>
    </source>
</evidence>
<keyword evidence="16" id="KW-1185">Reference proteome</keyword>
<dbReference type="InterPro" id="IPR044437">
    <property type="entry name" value="SETD2/Set2_SET"/>
</dbReference>
<dbReference type="GO" id="GO:0032259">
    <property type="term" value="P:methylation"/>
    <property type="evidence" value="ECO:0007669"/>
    <property type="project" value="UniProtKB-KW"/>
</dbReference>
<feature type="compositionally biased region" description="Acidic residues" evidence="11">
    <location>
        <begin position="149"/>
        <end position="166"/>
    </location>
</feature>
<feature type="region of interest" description="Disordered" evidence="11">
    <location>
        <begin position="710"/>
        <end position="735"/>
    </location>
</feature>
<evidence type="ECO:0000313" key="16">
    <source>
        <dbReference type="Proteomes" id="UP000077202"/>
    </source>
</evidence>
<dbReference type="InterPro" id="IPR003616">
    <property type="entry name" value="Post-SET_dom"/>
</dbReference>
<feature type="region of interest" description="Disordered" evidence="11">
    <location>
        <begin position="2293"/>
        <end position="2353"/>
    </location>
</feature>
<evidence type="ECO:0000256" key="2">
    <source>
        <dbReference type="ARBA" id="ARBA00004286"/>
    </source>
</evidence>
<dbReference type="SUPFAM" id="SSF82199">
    <property type="entry name" value="SET domain"/>
    <property type="match status" value="1"/>
</dbReference>
<evidence type="ECO:0000256" key="6">
    <source>
        <dbReference type="ARBA" id="ARBA00022691"/>
    </source>
</evidence>
<dbReference type="InterPro" id="IPR050777">
    <property type="entry name" value="SET2_Histone-Lys_MeTrsfase"/>
</dbReference>
<dbReference type="SMART" id="SM00317">
    <property type="entry name" value="SET"/>
    <property type="match status" value="1"/>
</dbReference>
<feature type="compositionally biased region" description="Basic and acidic residues" evidence="11">
    <location>
        <begin position="1979"/>
        <end position="1995"/>
    </location>
</feature>
<feature type="region of interest" description="Disordered" evidence="11">
    <location>
        <begin position="934"/>
        <end position="1044"/>
    </location>
</feature>
<name>A0A176W9Y0_MARPO</name>
<dbReference type="CDD" id="cd19172">
    <property type="entry name" value="SET_SETD2"/>
    <property type="match status" value="1"/>
</dbReference>
<feature type="region of interest" description="Disordered" evidence="11">
    <location>
        <begin position="646"/>
        <end position="677"/>
    </location>
</feature>
<evidence type="ECO:0000256" key="3">
    <source>
        <dbReference type="ARBA" id="ARBA00022454"/>
    </source>
</evidence>
<dbReference type="GO" id="GO:0046975">
    <property type="term" value="F:histone H3K36 methyltransferase activity"/>
    <property type="evidence" value="ECO:0007669"/>
    <property type="project" value="InterPro"/>
</dbReference>
<feature type="compositionally biased region" description="Low complexity" evidence="11">
    <location>
        <begin position="2029"/>
        <end position="2044"/>
    </location>
</feature>
<dbReference type="Proteomes" id="UP000077202">
    <property type="component" value="Unassembled WGS sequence"/>
</dbReference>
<dbReference type="InterPro" id="IPR001214">
    <property type="entry name" value="SET_dom"/>
</dbReference>
<feature type="compositionally biased region" description="Basic and acidic residues" evidence="11">
    <location>
        <begin position="324"/>
        <end position="334"/>
    </location>
</feature>
<comment type="caution">
    <text evidence="15">The sequence shown here is derived from an EMBL/GenBank/DDBJ whole genome shotgun (WGS) entry which is preliminary data.</text>
</comment>
<feature type="region of interest" description="Disordered" evidence="11">
    <location>
        <begin position="428"/>
        <end position="551"/>
    </location>
</feature>
<evidence type="ECO:0008006" key="17">
    <source>
        <dbReference type="Google" id="ProtNLM"/>
    </source>
</evidence>
<evidence type="ECO:0000259" key="12">
    <source>
        <dbReference type="PROSITE" id="PS50280"/>
    </source>
</evidence>
<feature type="compositionally biased region" description="Low complexity" evidence="11">
    <location>
        <begin position="1897"/>
        <end position="1920"/>
    </location>
</feature>
<dbReference type="InterPro" id="IPR046341">
    <property type="entry name" value="SET_dom_sf"/>
</dbReference>
<dbReference type="PROSITE" id="PS50280">
    <property type="entry name" value="SET"/>
    <property type="match status" value="1"/>
</dbReference>
<feature type="region of interest" description="Disordered" evidence="11">
    <location>
        <begin position="133"/>
        <end position="166"/>
    </location>
</feature>
<keyword evidence="9" id="KW-0862">Zinc</keyword>
<dbReference type="PANTHER" id="PTHR22884">
    <property type="entry name" value="SET DOMAIN PROTEINS"/>
    <property type="match status" value="1"/>
</dbReference>
<feature type="compositionally biased region" description="Basic residues" evidence="11">
    <location>
        <begin position="656"/>
        <end position="671"/>
    </location>
</feature>
<feature type="domain" description="SET" evidence="12">
    <location>
        <begin position="1455"/>
        <end position="1572"/>
    </location>
</feature>
<feature type="region of interest" description="Disordered" evidence="11">
    <location>
        <begin position="1896"/>
        <end position="1995"/>
    </location>
</feature>